<dbReference type="InterPro" id="IPR016166">
    <property type="entry name" value="FAD-bd_PCMH"/>
</dbReference>
<name>A0A2W5SRU3_9BACT</name>
<dbReference type="InterPro" id="IPR007173">
    <property type="entry name" value="ALO_C"/>
</dbReference>
<dbReference type="InterPro" id="IPR010031">
    <property type="entry name" value="FAD_lactone_oxidase-like"/>
</dbReference>
<proteinExistence type="predicted"/>
<dbReference type="InterPro" id="IPR036318">
    <property type="entry name" value="FAD-bd_PCMH-like_sf"/>
</dbReference>
<evidence type="ECO:0000256" key="1">
    <source>
        <dbReference type="ARBA" id="ARBA00023002"/>
    </source>
</evidence>
<reference evidence="3 4" key="1">
    <citation type="submission" date="2017-08" db="EMBL/GenBank/DDBJ databases">
        <title>Infants hospitalized years apart are colonized by the same room-sourced microbial strains.</title>
        <authorList>
            <person name="Brooks B."/>
            <person name="Olm M.R."/>
            <person name="Firek B.A."/>
            <person name="Baker R."/>
            <person name="Thomas B.C."/>
            <person name="Morowitz M.J."/>
            <person name="Banfield J.F."/>
        </authorList>
    </citation>
    <scope>NUCLEOTIDE SEQUENCE [LARGE SCALE GENOMIC DNA]</scope>
    <source>
        <strain evidence="3">S2_003_000_R2_14</strain>
    </source>
</reference>
<comment type="caution">
    <text evidence="3">The sequence shown here is derived from an EMBL/GenBank/DDBJ whole genome shotgun (WGS) entry which is preliminary data.</text>
</comment>
<dbReference type="EMBL" id="QFQP01000041">
    <property type="protein sequence ID" value="PZR05979.1"/>
    <property type="molecule type" value="Genomic_DNA"/>
</dbReference>
<dbReference type="PROSITE" id="PS51387">
    <property type="entry name" value="FAD_PCMH"/>
    <property type="match status" value="1"/>
</dbReference>
<gene>
    <name evidence="3" type="ORF">DI536_31460</name>
</gene>
<dbReference type="InterPro" id="IPR016169">
    <property type="entry name" value="FAD-bd_PCMH_sub2"/>
</dbReference>
<evidence type="ECO:0000313" key="3">
    <source>
        <dbReference type="EMBL" id="PZR05979.1"/>
    </source>
</evidence>
<protein>
    <recommendedName>
        <fullName evidence="2">FAD-binding PCMH-type domain-containing protein</fullName>
    </recommendedName>
</protein>
<dbReference type="SUPFAM" id="SSF56176">
    <property type="entry name" value="FAD-binding/transporter-associated domain-like"/>
    <property type="match status" value="1"/>
</dbReference>
<sequence>MTPTEYVSALAAWNVNKSVSIRNDIDNALKLFPELADTNPKDVTRYYRNNTVMDAWPRRFLHPTSEADLVAMLEKEKNNFDSFRGFGDGYGFANANATTGCLVRSTLMNHGLPLEAENFRSDLPDDFDENDYVRFEGGVTFEQLIQLLAPTGRTVIQQPGFKKLTVAGCSAAGGHGSGLGIYGIAGYVQAIELVNFDTNKNVRVVRVEPSDGMTDPAKYAAAHNDGKHFLKQDDTLFHSARCAQGHLGVVSAITIKVTSKFVLQEDRTFSDWNSVWPTLPALFADPKTHSVHVWINPYTTNGSTDNPNVLVTRLSHSTQSPWGIRGPGILFGGPNVLTDFANVFLGKDFGPAVDAALKMCQSTGVRMWSTEALDFGPPNDLPVYAASLGFDAARGDEVIKKLIPQIAAWRTNGNLVTSPIGMRWVKGSHDFLSPQYGRDTIMLEMPILRARFGKDDPAGKQTLDLYANFMMDTFGARPHWGQQNPMTRKQFEANYGAAVGSFVKAMKELDPLDMFDGPLSKQIGLRDIARGK</sequence>
<dbReference type="GO" id="GO:0016020">
    <property type="term" value="C:membrane"/>
    <property type="evidence" value="ECO:0007669"/>
    <property type="project" value="InterPro"/>
</dbReference>
<dbReference type="GO" id="GO:0071949">
    <property type="term" value="F:FAD binding"/>
    <property type="evidence" value="ECO:0007669"/>
    <property type="project" value="InterPro"/>
</dbReference>
<dbReference type="Pfam" id="PF01565">
    <property type="entry name" value="FAD_binding_4"/>
    <property type="match status" value="1"/>
</dbReference>
<dbReference type="AlphaFoldDB" id="A0A2W5SRU3"/>
<keyword evidence="1" id="KW-0560">Oxidoreductase</keyword>
<dbReference type="Gene3D" id="3.30.70.2520">
    <property type="match status" value="1"/>
</dbReference>
<dbReference type="GO" id="GO:0003885">
    <property type="term" value="F:D-arabinono-1,4-lactone oxidase activity"/>
    <property type="evidence" value="ECO:0007669"/>
    <property type="project" value="InterPro"/>
</dbReference>
<evidence type="ECO:0000259" key="2">
    <source>
        <dbReference type="PROSITE" id="PS51387"/>
    </source>
</evidence>
<dbReference type="PANTHER" id="PTHR43762">
    <property type="entry name" value="L-GULONOLACTONE OXIDASE"/>
    <property type="match status" value="1"/>
</dbReference>
<dbReference type="Gene3D" id="3.30.465.10">
    <property type="match status" value="1"/>
</dbReference>
<evidence type="ECO:0000313" key="4">
    <source>
        <dbReference type="Proteomes" id="UP000249061"/>
    </source>
</evidence>
<dbReference type="Pfam" id="PF04030">
    <property type="entry name" value="ALO"/>
    <property type="match status" value="1"/>
</dbReference>
<feature type="domain" description="FAD-binding PCMH-type" evidence="2">
    <location>
        <begin position="53"/>
        <end position="260"/>
    </location>
</feature>
<dbReference type="Proteomes" id="UP000249061">
    <property type="component" value="Unassembled WGS sequence"/>
</dbReference>
<dbReference type="PANTHER" id="PTHR43762:SF1">
    <property type="entry name" value="D-ARABINONO-1,4-LACTONE OXIDASE"/>
    <property type="match status" value="1"/>
</dbReference>
<accession>A0A2W5SRU3</accession>
<organism evidence="3 4">
    <name type="scientific">Archangium gephyra</name>
    <dbReference type="NCBI Taxonomy" id="48"/>
    <lineage>
        <taxon>Bacteria</taxon>
        <taxon>Pseudomonadati</taxon>
        <taxon>Myxococcota</taxon>
        <taxon>Myxococcia</taxon>
        <taxon>Myxococcales</taxon>
        <taxon>Cystobacterineae</taxon>
        <taxon>Archangiaceae</taxon>
        <taxon>Archangium</taxon>
    </lineage>
</organism>
<dbReference type="InterPro" id="IPR006094">
    <property type="entry name" value="Oxid_FAD_bind_N"/>
</dbReference>